<reference evidence="6 7" key="1">
    <citation type="submission" date="2018-06" db="EMBL/GenBank/DDBJ databases">
        <title>Genomic Encyclopedia of Archaeal and Bacterial Type Strains, Phase II (KMG-II): from individual species to whole genera.</title>
        <authorList>
            <person name="Goeker M."/>
        </authorList>
    </citation>
    <scope>NUCLEOTIDE SEQUENCE [LARGE SCALE GENOMIC DNA]</scope>
    <source>
        <strain evidence="6 7">DSM 6779</strain>
    </source>
</reference>
<comment type="caution">
    <text evidence="6">The sequence shown here is derived from an EMBL/GenBank/DDBJ whole genome shotgun (WGS) entry which is preliminary data.</text>
</comment>
<organism evidence="6 7">
    <name type="scientific">Breznakibacter xylanolyticus</name>
    <dbReference type="NCBI Taxonomy" id="990"/>
    <lineage>
        <taxon>Bacteria</taxon>
        <taxon>Pseudomonadati</taxon>
        <taxon>Bacteroidota</taxon>
        <taxon>Bacteroidia</taxon>
        <taxon>Marinilabiliales</taxon>
        <taxon>Marinilabiliaceae</taxon>
        <taxon>Breznakibacter</taxon>
    </lineage>
</organism>
<dbReference type="InterPro" id="IPR016142">
    <property type="entry name" value="Citrate_synth-like_lrg_a-sub"/>
</dbReference>
<protein>
    <recommendedName>
        <fullName evidence="3">citrate synthase (unknown stereospecificity)</fullName>
        <ecNumber evidence="3">2.3.3.16</ecNumber>
    </recommendedName>
</protein>
<dbReference type="AlphaFoldDB" id="A0A2W7N7Y0"/>
<evidence type="ECO:0000313" key="6">
    <source>
        <dbReference type="EMBL" id="PZX16150.1"/>
    </source>
</evidence>
<dbReference type="GO" id="GO:0005975">
    <property type="term" value="P:carbohydrate metabolic process"/>
    <property type="evidence" value="ECO:0007669"/>
    <property type="project" value="TreeGrafter"/>
</dbReference>
<dbReference type="PRINTS" id="PR00143">
    <property type="entry name" value="CITRTSNTHASE"/>
</dbReference>
<sequence length="434" mass="48715">MNDIKERLIQIGRPKANELKQLIKEHGDHVIQQVTLGQVLMGMKGVVSLMTCTSKLDPEEGIRFRGFSIPELRDKLPKLNDDGEPLPEGLFYLMLLGELPGKDDVMHLRKEWADRSQGIPGHVFDVINALPKSAHPMIQFNTAILAMSTQSHFRKAYMAGMDKQDYWDPMYEGVMDLISRLPVIAAYIYRRVFHNEKYIDIDPSLDWAGNLAHMMGFDSEEVKRLMRLYMVIHADHEGGNVSAHATHLVGSALSNPYYSFSAGMNGLAGPLHGMANQEVMVWIQGMLKTLGSEAPSAAQVEAYARETLSSGRVIPGYGHAVLRKTDPRFTVQLDFANKYIPDAPLIQVVKTIYDVVPKVLGETGKVKNPWPNVDAISGALLESYGIKEYPVYTMLFGVSRALGVLSQLVWDRIYGLPIERPSSQNFEWFKNQVR</sequence>
<dbReference type="EMBL" id="QKZK01000014">
    <property type="protein sequence ID" value="PZX16150.1"/>
    <property type="molecule type" value="Genomic_DNA"/>
</dbReference>
<name>A0A2W7N7Y0_9BACT</name>
<dbReference type="Pfam" id="PF00285">
    <property type="entry name" value="Citrate_synt"/>
    <property type="match status" value="1"/>
</dbReference>
<dbReference type="GO" id="GO:0036440">
    <property type="term" value="F:citrate synthase activity"/>
    <property type="evidence" value="ECO:0007669"/>
    <property type="project" value="UniProtKB-EC"/>
</dbReference>
<accession>A0A2W7N7Y0</accession>
<dbReference type="EC" id="2.3.3.16" evidence="3"/>
<keyword evidence="7" id="KW-1185">Reference proteome</keyword>
<evidence type="ECO:0000256" key="5">
    <source>
        <dbReference type="RuleBase" id="RU003406"/>
    </source>
</evidence>
<comment type="similarity">
    <text evidence="2 5">Belongs to the citrate synthase family.</text>
</comment>
<gene>
    <name evidence="6" type="ORF">LX69_02025</name>
</gene>
<keyword evidence="4 5" id="KW-0808">Transferase</keyword>
<dbReference type="NCBIfam" id="NF007128">
    <property type="entry name" value="PRK09569.1"/>
    <property type="match status" value="1"/>
</dbReference>
<dbReference type="PANTHER" id="PTHR11739">
    <property type="entry name" value="CITRATE SYNTHASE"/>
    <property type="match status" value="1"/>
</dbReference>
<comment type="pathway">
    <text evidence="1">Carbohydrate metabolism; tricarboxylic acid cycle; isocitrate from oxaloacetate: step 1/2.</text>
</comment>
<evidence type="ECO:0000256" key="1">
    <source>
        <dbReference type="ARBA" id="ARBA00004751"/>
    </source>
</evidence>
<dbReference type="InterPro" id="IPR002020">
    <property type="entry name" value="Citrate_synthase"/>
</dbReference>
<evidence type="ECO:0000256" key="2">
    <source>
        <dbReference type="ARBA" id="ARBA00010566"/>
    </source>
</evidence>
<dbReference type="Gene3D" id="1.10.580.10">
    <property type="entry name" value="Citrate Synthase, domain 1"/>
    <property type="match status" value="1"/>
</dbReference>
<dbReference type="UniPathway" id="UPA00223"/>
<dbReference type="Proteomes" id="UP000249239">
    <property type="component" value="Unassembled WGS sequence"/>
</dbReference>
<evidence type="ECO:0000256" key="3">
    <source>
        <dbReference type="ARBA" id="ARBA00012972"/>
    </source>
</evidence>
<evidence type="ECO:0000256" key="4">
    <source>
        <dbReference type="ARBA" id="ARBA00022679"/>
    </source>
</evidence>
<dbReference type="InterPro" id="IPR019810">
    <property type="entry name" value="Citrate_synthase_AS"/>
</dbReference>
<dbReference type="PROSITE" id="PS00480">
    <property type="entry name" value="CITRATE_SYNTHASE"/>
    <property type="match status" value="1"/>
</dbReference>
<dbReference type="Gene3D" id="1.10.230.10">
    <property type="entry name" value="Cytochrome P450-Terp, domain 2"/>
    <property type="match status" value="1"/>
</dbReference>
<dbReference type="GO" id="GO:0006099">
    <property type="term" value="P:tricarboxylic acid cycle"/>
    <property type="evidence" value="ECO:0007669"/>
    <property type="project" value="UniProtKB-UniPathway"/>
</dbReference>
<dbReference type="OrthoDB" id="9800864at2"/>
<proteinExistence type="inferred from homology"/>
<evidence type="ECO:0000313" key="7">
    <source>
        <dbReference type="Proteomes" id="UP000249239"/>
    </source>
</evidence>
<dbReference type="PANTHER" id="PTHR11739:SF8">
    <property type="entry name" value="CITRATE SYNTHASE, MITOCHONDRIAL"/>
    <property type="match status" value="1"/>
</dbReference>
<dbReference type="SUPFAM" id="SSF48256">
    <property type="entry name" value="Citrate synthase"/>
    <property type="match status" value="1"/>
</dbReference>
<dbReference type="RefSeq" id="WP_111445880.1">
    <property type="nucleotide sequence ID" value="NZ_QKZK01000014.1"/>
</dbReference>
<dbReference type="InterPro" id="IPR016143">
    <property type="entry name" value="Citrate_synth-like_sm_a-sub"/>
</dbReference>
<dbReference type="InterPro" id="IPR036969">
    <property type="entry name" value="Citrate_synthase_sf"/>
</dbReference>